<dbReference type="RefSeq" id="WP_012609469.1">
    <property type="nucleotide sequence ID" value="NC_011768.1"/>
</dbReference>
<protein>
    <submittedName>
        <fullName evidence="3">Phage shock protein A, PspA</fullName>
    </submittedName>
</protein>
<keyword evidence="2" id="KW-0175">Coiled coil</keyword>
<dbReference type="InterPro" id="IPR007157">
    <property type="entry name" value="PspA_VIPP1"/>
</dbReference>
<keyword evidence="4" id="KW-1185">Reference proteome</keyword>
<dbReference type="eggNOG" id="COG1842">
    <property type="taxonomic scope" value="Bacteria"/>
</dbReference>
<evidence type="ECO:0000256" key="2">
    <source>
        <dbReference type="SAM" id="Coils"/>
    </source>
</evidence>
<dbReference type="Pfam" id="PF04012">
    <property type="entry name" value="PspA_IM30"/>
    <property type="match status" value="1"/>
</dbReference>
<evidence type="ECO:0000313" key="4">
    <source>
        <dbReference type="Proteomes" id="UP000000739"/>
    </source>
</evidence>
<accession>B8F8Z7</accession>
<dbReference type="KEGG" id="dal:Dalk_0320"/>
<gene>
    <name evidence="3" type="ordered locus">Dalk_0320</name>
</gene>
<dbReference type="AlphaFoldDB" id="B8F8Z7"/>
<name>B8F8Z7_DESAL</name>
<dbReference type="HOGENOM" id="CLU_2000178_0_0_7"/>
<dbReference type="Proteomes" id="UP000000739">
    <property type="component" value="Chromosome"/>
</dbReference>
<evidence type="ECO:0000256" key="1">
    <source>
        <dbReference type="ARBA" id="ARBA00043985"/>
    </source>
</evidence>
<evidence type="ECO:0000313" key="3">
    <source>
        <dbReference type="EMBL" id="ACL02029.1"/>
    </source>
</evidence>
<feature type="coiled-coil region" evidence="2">
    <location>
        <begin position="33"/>
        <end position="74"/>
    </location>
</feature>
<proteinExistence type="inferred from homology"/>
<dbReference type="EMBL" id="CP001322">
    <property type="protein sequence ID" value="ACL02029.1"/>
    <property type="molecule type" value="Genomic_DNA"/>
</dbReference>
<comment type="similarity">
    <text evidence="1">Belongs to the PspA/Vipp/IM30 family.</text>
</comment>
<organism evidence="3 4">
    <name type="scientific">Desulfatibacillum aliphaticivorans</name>
    <dbReference type="NCBI Taxonomy" id="218208"/>
    <lineage>
        <taxon>Bacteria</taxon>
        <taxon>Pseudomonadati</taxon>
        <taxon>Thermodesulfobacteriota</taxon>
        <taxon>Desulfobacteria</taxon>
        <taxon>Desulfobacterales</taxon>
        <taxon>Desulfatibacillaceae</taxon>
        <taxon>Desulfatibacillum</taxon>
    </lineage>
</organism>
<reference evidence="3 4" key="1">
    <citation type="journal article" date="2012" name="Environ. Microbiol.">
        <title>The genome sequence of Desulfatibacillum alkenivorans AK-01: a blueprint for anaerobic alkane oxidation.</title>
        <authorList>
            <person name="Callaghan A.V."/>
            <person name="Morris B.E."/>
            <person name="Pereira I.A."/>
            <person name="McInerney M.J."/>
            <person name="Austin R.N."/>
            <person name="Groves J.T."/>
            <person name="Kukor J.J."/>
            <person name="Suflita J.M."/>
            <person name="Young L.Y."/>
            <person name="Zylstra G.J."/>
            <person name="Wawrik B."/>
        </authorList>
    </citation>
    <scope>NUCLEOTIDE SEQUENCE [LARGE SCALE GENOMIC DNA]</scope>
    <source>
        <strain evidence="3 4">AK-01</strain>
    </source>
</reference>
<sequence length="124" mass="14418">MGIMTRLTRLCKADIHGVMDQIEDKGLVLAQCLREMEDAMSRERIKLSRLSARRDNLKANLKAQEELAQKVDQDLYEAVKKEKDDIAKFLIRKHKTVTGVVQKLDLQIQELNRDISRLQQDLEE</sequence>